<dbReference type="InterPro" id="IPR036922">
    <property type="entry name" value="Rieske_2Fe-2S_sf"/>
</dbReference>
<keyword evidence="1" id="KW-0001">2Fe-2S</keyword>
<sequence length="128" mass="14219">MGLIQAILGICETQPLNNEVWQVKEKKALIDLEKASALKGNSAVYLKGKGLAKPILVIHTGDEYRAYTNRCKHMGRKIDLVPGENKLRCCSLGHSEYDLDGKILKGPAKESINKYKVRTKDGLLIIDL</sequence>
<accession>A0ABZ2J5D8</accession>
<name>A0ABZ2J5D8_9CHLR</name>
<dbReference type="CDD" id="cd03467">
    <property type="entry name" value="Rieske"/>
    <property type="match status" value="1"/>
</dbReference>
<gene>
    <name evidence="6" type="ORF">V8247_03910</name>
</gene>
<keyword evidence="2" id="KW-0479">Metal-binding</keyword>
<keyword evidence="7" id="KW-1185">Reference proteome</keyword>
<evidence type="ECO:0000256" key="4">
    <source>
        <dbReference type="ARBA" id="ARBA00023014"/>
    </source>
</evidence>
<organism evidence="6 7">
    <name type="scientific">Candidatus Dehalogenimonas loeffleri</name>
    <dbReference type="NCBI Taxonomy" id="3127115"/>
    <lineage>
        <taxon>Bacteria</taxon>
        <taxon>Bacillati</taxon>
        <taxon>Chloroflexota</taxon>
        <taxon>Dehalococcoidia</taxon>
        <taxon>Dehalococcoidales</taxon>
        <taxon>Dehalococcoidaceae</taxon>
        <taxon>Dehalogenimonas</taxon>
    </lineage>
</organism>
<evidence type="ECO:0000256" key="2">
    <source>
        <dbReference type="ARBA" id="ARBA00022723"/>
    </source>
</evidence>
<keyword evidence="3" id="KW-0408">Iron</keyword>
<evidence type="ECO:0000259" key="5">
    <source>
        <dbReference type="PROSITE" id="PS51296"/>
    </source>
</evidence>
<dbReference type="EMBL" id="CP146612">
    <property type="protein sequence ID" value="WWX26123.1"/>
    <property type="molecule type" value="Genomic_DNA"/>
</dbReference>
<protein>
    <submittedName>
        <fullName evidence="6">Rieske (2Fe-2S) protein</fullName>
    </submittedName>
</protein>
<evidence type="ECO:0000313" key="7">
    <source>
        <dbReference type="Proteomes" id="UP001375370"/>
    </source>
</evidence>
<keyword evidence="4" id="KW-0411">Iron-sulfur</keyword>
<feature type="domain" description="Rieske" evidence="5">
    <location>
        <begin position="30"/>
        <end position="126"/>
    </location>
</feature>
<evidence type="ECO:0000256" key="1">
    <source>
        <dbReference type="ARBA" id="ARBA00022714"/>
    </source>
</evidence>
<dbReference type="RefSeq" id="WP_338738977.1">
    <property type="nucleotide sequence ID" value="NZ_CP146612.1"/>
</dbReference>
<dbReference type="PROSITE" id="PS51296">
    <property type="entry name" value="RIESKE"/>
    <property type="match status" value="1"/>
</dbReference>
<dbReference type="InterPro" id="IPR017941">
    <property type="entry name" value="Rieske_2Fe-2S"/>
</dbReference>
<dbReference type="Gene3D" id="2.102.10.10">
    <property type="entry name" value="Rieske [2Fe-2S] iron-sulphur domain"/>
    <property type="match status" value="1"/>
</dbReference>
<dbReference type="Proteomes" id="UP001375370">
    <property type="component" value="Chromosome"/>
</dbReference>
<reference evidence="6 7" key="1">
    <citation type="submission" date="2024-03" db="EMBL/GenBank/DDBJ databases">
        <title>A Dehalogenimonas Isolated from Estuarine Sediments Dihaloeliminates Chlorinated Alkanes.</title>
        <authorList>
            <person name="Yang Y."/>
            <person name="Wang H."/>
        </authorList>
    </citation>
    <scope>NUCLEOTIDE SEQUENCE [LARGE SCALE GENOMIC DNA]</scope>
    <source>
        <strain evidence="6 7">W</strain>
    </source>
</reference>
<evidence type="ECO:0000256" key="3">
    <source>
        <dbReference type="ARBA" id="ARBA00023004"/>
    </source>
</evidence>
<dbReference type="SUPFAM" id="SSF50022">
    <property type="entry name" value="ISP domain"/>
    <property type="match status" value="1"/>
</dbReference>
<evidence type="ECO:0000313" key="6">
    <source>
        <dbReference type="EMBL" id="WWX26123.1"/>
    </source>
</evidence>
<dbReference type="Pfam" id="PF00355">
    <property type="entry name" value="Rieske"/>
    <property type="match status" value="1"/>
</dbReference>
<proteinExistence type="predicted"/>